<comment type="caution">
    <text evidence="2">The sequence shown here is derived from an EMBL/GenBank/DDBJ whole genome shotgun (WGS) entry which is preliminary data.</text>
</comment>
<gene>
    <name evidence="2" type="ORF">B7O87_13815</name>
</gene>
<dbReference type="Proteomes" id="UP000192997">
    <property type="component" value="Unassembled WGS sequence"/>
</dbReference>
<protein>
    <submittedName>
        <fullName evidence="2">Uncharacterized protein</fullName>
    </submittedName>
</protein>
<feature type="region of interest" description="Disordered" evidence="1">
    <location>
        <begin position="63"/>
        <end position="100"/>
    </location>
</feature>
<evidence type="ECO:0000313" key="2">
    <source>
        <dbReference type="EMBL" id="OSO88171.1"/>
    </source>
</evidence>
<feature type="compositionally biased region" description="Acidic residues" evidence="1">
    <location>
        <begin position="90"/>
        <end position="100"/>
    </location>
</feature>
<dbReference type="AlphaFoldDB" id="A0A1X4G3M7"/>
<dbReference type="EMBL" id="NBYN01000059">
    <property type="protein sequence ID" value="OSO88171.1"/>
    <property type="molecule type" value="Genomic_DNA"/>
</dbReference>
<accession>A0A1X4G3M7</accession>
<organism evidence="2 3">
    <name type="scientific">Cylindrospermopsis raciborskii CENA303</name>
    <dbReference type="NCBI Taxonomy" id="1170769"/>
    <lineage>
        <taxon>Bacteria</taxon>
        <taxon>Bacillati</taxon>
        <taxon>Cyanobacteriota</taxon>
        <taxon>Cyanophyceae</taxon>
        <taxon>Nostocales</taxon>
        <taxon>Aphanizomenonaceae</taxon>
        <taxon>Cylindrospermopsis</taxon>
    </lineage>
</organism>
<feature type="compositionally biased region" description="Polar residues" evidence="1">
    <location>
        <begin position="64"/>
        <end position="73"/>
    </location>
</feature>
<proteinExistence type="predicted"/>
<feature type="compositionally biased region" description="Basic and acidic residues" evidence="1">
    <location>
        <begin position="75"/>
        <end position="88"/>
    </location>
</feature>
<evidence type="ECO:0000256" key="1">
    <source>
        <dbReference type="SAM" id="MobiDB-lite"/>
    </source>
</evidence>
<dbReference type="RefSeq" id="WP_009343711.1">
    <property type="nucleotide sequence ID" value="NZ_NBYN01000059.1"/>
</dbReference>
<reference evidence="3" key="1">
    <citation type="submission" date="2017-04" db="EMBL/GenBank/DDBJ databases">
        <authorList>
            <person name="Abreu V.A."/>
            <person name="Popin R.V."/>
            <person name="Rigonato J."/>
            <person name="Andreote A.P."/>
            <person name="Schaker P.C."/>
            <person name="Hoff-Risseti C."/>
            <person name="Alvarenga D.O."/>
            <person name="Varani A.M."/>
            <person name="Fiore M.F."/>
        </authorList>
    </citation>
    <scope>NUCLEOTIDE SEQUENCE [LARGE SCALE GENOMIC DNA]</scope>
    <source>
        <strain evidence="3">CENA303</strain>
    </source>
</reference>
<name>A0A1X4G3M7_9CYAN</name>
<sequence>MPAFGKLVEKAFYLGVGLAAYASERGGETLNQMRSQIEKLAEEMEAKGQMTTEEARRFVEEMIQQAQQSQGTAPDSDKTTPAEPRLIEIVDVEEVEEKDK</sequence>
<evidence type="ECO:0000313" key="3">
    <source>
        <dbReference type="Proteomes" id="UP000192997"/>
    </source>
</evidence>